<gene>
    <name evidence="12" type="ORF">EDD55_109116</name>
</gene>
<dbReference type="GO" id="GO:0009279">
    <property type="term" value="C:cell outer membrane"/>
    <property type="evidence" value="ECO:0007669"/>
    <property type="project" value="UniProtKB-SubCell"/>
</dbReference>
<dbReference type="InterPro" id="IPR027385">
    <property type="entry name" value="Beta-barrel_OMP"/>
</dbReference>
<keyword evidence="6" id="KW-0406">Ion transport</keyword>
<keyword evidence="5" id="KW-0732">Signal</keyword>
<dbReference type="Gene3D" id="3.30.1330.60">
    <property type="entry name" value="OmpA-like domain"/>
    <property type="match status" value="1"/>
</dbReference>
<evidence type="ECO:0000256" key="7">
    <source>
        <dbReference type="ARBA" id="ARBA00023114"/>
    </source>
</evidence>
<dbReference type="CDD" id="cd07185">
    <property type="entry name" value="OmpA_C-like"/>
    <property type="match status" value="1"/>
</dbReference>
<protein>
    <submittedName>
        <fullName evidence="12">Outer membrane protein OmpA-like peptidoglycan-associated protein</fullName>
    </submittedName>
</protein>
<dbReference type="Proteomes" id="UP000295304">
    <property type="component" value="Unassembled WGS sequence"/>
</dbReference>
<evidence type="ECO:0000256" key="10">
    <source>
        <dbReference type="PROSITE-ProRule" id="PRU00473"/>
    </source>
</evidence>
<evidence type="ECO:0000256" key="3">
    <source>
        <dbReference type="ARBA" id="ARBA00022452"/>
    </source>
</evidence>
<name>A0A4R3J6J2_9PROT</name>
<keyword evidence="4" id="KW-0812">Transmembrane</keyword>
<dbReference type="Pfam" id="PF13505">
    <property type="entry name" value="OMP_b-brl"/>
    <property type="match status" value="1"/>
</dbReference>
<dbReference type="GO" id="GO:0015288">
    <property type="term" value="F:porin activity"/>
    <property type="evidence" value="ECO:0007669"/>
    <property type="project" value="UniProtKB-KW"/>
</dbReference>
<dbReference type="PRINTS" id="PR01021">
    <property type="entry name" value="OMPADOMAIN"/>
</dbReference>
<evidence type="ECO:0000313" key="13">
    <source>
        <dbReference type="Proteomes" id="UP000295304"/>
    </source>
</evidence>
<dbReference type="GO" id="GO:0006811">
    <property type="term" value="P:monoatomic ion transport"/>
    <property type="evidence" value="ECO:0007669"/>
    <property type="project" value="UniProtKB-KW"/>
</dbReference>
<dbReference type="InterPro" id="IPR006665">
    <property type="entry name" value="OmpA-like"/>
</dbReference>
<dbReference type="InterPro" id="IPR036737">
    <property type="entry name" value="OmpA-like_sf"/>
</dbReference>
<keyword evidence="9" id="KW-0998">Cell outer membrane</keyword>
<organism evidence="12 13">
    <name type="scientific">Varunaivibrio sulfuroxidans</name>
    <dbReference type="NCBI Taxonomy" id="1773489"/>
    <lineage>
        <taxon>Bacteria</taxon>
        <taxon>Pseudomonadati</taxon>
        <taxon>Pseudomonadota</taxon>
        <taxon>Alphaproteobacteria</taxon>
        <taxon>Rhodospirillales</taxon>
        <taxon>Magnetovibrionaceae</taxon>
        <taxon>Varunaivibrio</taxon>
    </lineage>
</organism>
<evidence type="ECO:0000256" key="2">
    <source>
        <dbReference type="ARBA" id="ARBA00022448"/>
    </source>
</evidence>
<reference evidence="12 13" key="1">
    <citation type="submission" date="2019-03" db="EMBL/GenBank/DDBJ databases">
        <title>Genomic Encyclopedia of Type Strains, Phase IV (KMG-IV): sequencing the most valuable type-strain genomes for metagenomic binning, comparative biology and taxonomic classification.</title>
        <authorList>
            <person name="Goeker M."/>
        </authorList>
    </citation>
    <scope>NUCLEOTIDE SEQUENCE [LARGE SCALE GENOMIC DNA]</scope>
    <source>
        <strain evidence="12 13">DSM 101688</strain>
    </source>
</reference>
<dbReference type="PANTHER" id="PTHR30329">
    <property type="entry name" value="STATOR ELEMENT OF FLAGELLAR MOTOR COMPLEX"/>
    <property type="match status" value="1"/>
</dbReference>
<evidence type="ECO:0000256" key="1">
    <source>
        <dbReference type="ARBA" id="ARBA00004571"/>
    </source>
</evidence>
<dbReference type="PANTHER" id="PTHR30329:SF21">
    <property type="entry name" value="LIPOPROTEIN YIAD-RELATED"/>
    <property type="match status" value="1"/>
</dbReference>
<evidence type="ECO:0000259" key="11">
    <source>
        <dbReference type="PROSITE" id="PS51123"/>
    </source>
</evidence>
<evidence type="ECO:0000313" key="12">
    <source>
        <dbReference type="EMBL" id="TCS60955.1"/>
    </source>
</evidence>
<keyword evidence="8 10" id="KW-0472">Membrane</keyword>
<keyword evidence="7" id="KW-0626">Porin</keyword>
<evidence type="ECO:0000256" key="4">
    <source>
        <dbReference type="ARBA" id="ARBA00022692"/>
    </source>
</evidence>
<dbReference type="PROSITE" id="PS51123">
    <property type="entry name" value="OMPA_2"/>
    <property type="match status" value="1"/>
</dbReference>
<dbReference type="RefSeq" id="WP_132939772.1">
    <property type="nucleotide sequence ID" value="NZ_CP119676.1"/>
</dbReference>
<dbReference type="GO" id="GO:0046930">
    <property type="term" value="C:pore complex"/>
    <property type="evidence" value="ECO:0007669"/>
    <property type="project" value="UniProtKB-KW"/>
</dbReference>
<keyword evidence="3" id="KW-1134">Transmembrane beta strand</keyword>
<dbReference type="InterPro" id="IPR006664">
    <property type="entry name" value="OMP_bac"/>
</dbReference>
<comment type="subcellular location">
    <subcellularLocation>
        <location evidence="1">Cell outer membrane</location>
        <topology evidence="1">Multi-pass membrane protein</topology>
    </subcellularLocation>
</comment>
<dbReference type="EMBL" id="SLZW01000009">
    <property type="protein sequence ID" value="TCS60955.1"/>
    <property type="molecule type" value="Genomic_DNA"/>
</dbReference>
<dbReference type="Pfam" id="PF00691">
    <property type="entry name" value="OmpA"/>
    <property type="match status" value="1"/>
</dbReference>
<evidence type="ECO:0000256" key="8">
    <source>
        <dbReference type="ARBA" id="ARBA00023136"/>
    </source>
</evidence>
<keyword evidence="13" id="KW-1185">Reference proteome</keyword>
<evidence type="ECO:0000256" key="9">
    <source>
        <dbReference type="ARBA" id="ARBA00023237"/>
    </source>
</evidence>
<proteinExistence type="predicted"/>
<dbReference type="InterPro" id="IPR050330">
    <property type="entry name" value="Bact_OuterMem_StrucFunc"/>
</dbReference>
<keyword evidence="2" id="KW-0813">Transport</keyword>
<dbReference type="SUPFAM" id="SSF56925">
    <property type="entry name" value="OMPA-like"/>
    <property type="match status" value="1"/>
</dbReference>
<feature type="domain" description="OmpA-like" evidence="11">
    <location>
        <begin position="255"/>
        <end position="369"/>
    </location>
</feature>
<evidence type="ECO:0000256" key="6">
    <source>
        <dbReference type="ARBA" id="ARBA00023065"/>
    </source>
</evidence>
<dbReference type="InterPro" id="IPR011250">
    <property type="entry name" value="OMP/PagP_B-barrel"/>
</dbReference>
<dbReference type="OrthoDB" id="189250at2"/>
<sequence length="369" mass="38777">MVNKERLFSNGVLFGAVGVGLVAALTFGSSAQAGEMANGFYLKGGVGLNAQRDASVSGTGVDGTVDFNRGAAGLIGLGRHVGDNLRVEGELGYRQNGVDSVSGTGGSGKTRAWTLMGNVLYDIPANLPVQPYIGVGLGLARIDYSGVSPIGGSRIDDRDNTLAGQGIVGFSMPIKDSLSLFADYRYLHAFGPSMHTNSGVGVDVGYNTHTVMVGLTWDFPSPAPVAALVPAPMPAPAPEPKPVPAPKPAPRVQVAPAPQVVKDFLVFFDWDKATLTPEAKKIIAQAMDNAKKGHITRIVATGHADRSGPAAYNMRLSKRRADTVSRELVRLGFNAANITEIAKGETDPLVPTPDGVREPQNRRVEIVLK</sequence>
<evidence type="ECO:0000256" key="5">
    <source>
        <dbReference type="ARBA" id="ARBA00022729"/>
    </source>
</evidence>
<accession>A0A4R3J6J2</accession>
<dbReference type="SUPFAM" id="SSF103088">
    <property type="entry name" value="OmpA-like"/>
    <property type="match status" value="1"/>
</dbReference>
<dbReference type="Gene3D" id="2.40.160.20">
    <property type="match status" value="1"/>
</dbReference>
<comment type="caution">
    <text evidence="12">The sequence shown here is derived from an EMBL/GenBank/DDBJ whole genome shotgun (WGS) entry which is preliminary data.</text>
</comment>
<dbReference type="AlphaFoldDB" id="A0A4R3J6J2"/>